<evidence type="ECO:0000313" key="2">
    <source>
        <dbReference type="Proteomes" id="UP001185069"/>
    </source>
</evidence>
<dbReference type="InterPro" id="IPR006437">
    <property type="entry name" value="Phage_terminase_lsu"/>
</dbReference>
<dbReference type="InterPro" id="IPR027417">
    <property type="entry name" value="P-loop_NTPase"/>
</dbReference>
<dbReference type="PANTHER" id="PTHR39184">
    <property type="match status" value="1"/>
</dbReference>
<dbReference type="InterPro" id="IPR052380">
    <property type="entry name" value="Viral_DNA_packaging_terminase"/>
</dbReference>
<dbReference type="PANTHER" id="PTHR39184:SF1">
    <property type="entry name" value="PBSX PHAGE TERMINASE LARGE SUBUNIT"/>
    <property type="match status" value="1"/>
</dbReference>
<dbReference type="Proteomes" id="UP001185069">
    <property type="component" value="Unassembled WGS sequence"/>
</dbReference>
<organism evidence="1 2">
    <name type="scientific">Arthrobacter russicus</name>
    <dbReference type="NCBI Taxonomy" id="172040"/>
    <lineage>
        <taxon>Bacteria</taxon>
        <taxon>Bacillati</taxon>
        <taxon>Actinomycetota</taxon>
        <taxon>Actinomycetes</taxon>
        <taxon>Micrococcales</taxon>
        <taxon>Micrococcaceae</taxon>
        <taxon>Arthrobacter</taxon>
    </lineage>
</organism>
<dbReference type="Gene3D" id="3.30.420.280">
    <property type="match status" value="1"/>
</dbReference>
<dbReference type="Pfam" id="PF03237">
    <property type="entry name" value="Terminase_6N"/>
    <property type="match status" value="1"/>
</dbReference>
<dbReference type="NCBIfam" id="TIGR01547">
    <property type="entry name" value="phage_term_2"/>
    <property type="match status" value="1"/>
</dbReference>
<protein>
    <submittedName>
        <fullName evidence="1">PBSX family phage terminase large subunit</fullName>
    </submittedName>
</protein>
<proteinExistence type="predicted"/>
<dbReference type="EMBL" id="JAVDQF010000001">
    <property type="protein sequence ID" value="MDR6268908.1"/>
    <property type="molecule type" value="Genomic_DNA"/>
</dbReference>
<accession>A0ABU1J912</accession>
<name>A0ABU1J912_9MICC</name>
<dbReference type="Gene3D" id="3.40.50.300">
    <property type="entry name" value="P-loop containing nucleotide triphosphate hydrolases"/>
    <property type="match status" value="1"/>
</dbReference>
<reference evidence="1 2" key="1">
    <citation type="submission" date="2023-07" db="EMBL/GenBank/DDBJ databases">
        <title>Sequencing the genomes of 1000 actinobacteria strains.</title>
        <authorList>
            <person name="Klenk H.-P."/>
        </authorList>
    </citation>
    <scope>NUCLEOTIDE SEQUENCE [LARGE SCALE GENOMIC DNA]</scope>
    <source>
        <strain evidence="1 2">DSM 14555</strain>
    </source>
</reference>
<dbReference type="RefSeq" id="WP_309796835.1">
    <property type="nucleotide sequence ID" value="NZ_BAAAHY010000013.1"/>
</dbReference>
<sequence length="421" mass="46707">MNDAISPKQSAFIKGSSARVNVCEGSIRSGKTIITLLRWLIYVNRAPRGGELVMIGRTRDAVWRNCVGPMQNPALFGSAASQVVGNYGAPTVKILGRVVHVLGASDTKAEKVIRGMTVAGSYVDELTVIPEEFFTQLLGRMSVPKAKLFGTTNPDNPGHWLKTKFLDRINDLVDWTAWHFTLDDNPALTEEYKASIRNEFTGLWYRRFILGEWCVAEGAVYDMWEPSKHVVAWQDLPPMRRLISVGIDYGTQHPTVAVLLGLGYDRRLYLIDELRLDPALSQVRLNDAKQSAEIRAWLAKDHLPEPSGLKPEWIIADQAGASLRTQLADDGIITQGADKAVSYGLSTIAWLLGEGQLFISDRCPGVIKEIPGYSWDPKAAEKGDDKPIKTNDDSLDAMRYAIITTESQWRSELLTNQPIAA</sequence>
<comment type="caution">
    <text evidence="1">The sequence shown here is derived from an EMBL/GenBank/DDBJ whole genome shotgun (WGS) entry which is preliminary data.</text>
</comment>
<keyword evidence="2" id="KW-1185">Reference proteome</keyword>
<gene>
    <name evidence="1" type="ORF">JOE69_001146</name>
</gene>
<evidence type="ECO:0000313" key="1">
    <source>
        <dbReference type="EMBL" id="MDR6268908.1"/>
    </source>
</evidence>